<protein>
    <submittedName>
        <fullName evidence="3">Uncharacterized protein</fullName>
    </submittedName>
</protein>
<evidence type="ECO:0000313" key="2">
    <source>
        <dbReference type="EMBL" id="CAD8302968.1"/>
    </source>
</evidence>
<name>A0A6U2BUB8_9STRA</name>
<dbReference type="EMBL" id="HBED01012434">
    <property type="protein sequence ID" value="CAD8302969.1"/>
    <property type="molecule type" value="Transcribed_RNA"/>
</dbReference>
<feature type="region of interest" description="Disordered" evidence="1">
    <location>
        <begin position="1"/>
        <end position="31"/>
    </location>
</feature>
<sequence length="133" mass="15305">MGHVASKLESKEAERREREEALLGPPSKTLDATPYVQDLVRIVYKSVEDHLDLGILNTKDVKLESTEYIERVVRGGGKDPKDGTMYYVKVRTNVDKWPWVFAKIYEPPKVTTVSPVTLKGFRKMEEEYKLVTF</sequence>
<proteinExistence type="predicted"/>
<accession>A0A6U2BUB8</accession>
<reference evidence="3" key="1">
    <citation type="submission" date="2021-01" db="EMBL/GenBank/DDBJ databases">
        <authorList>
            <person name="Corre E."/>
            <person name="Pelletier E."/>
            <person name="Niang G."/>
            <person name="Scheremetjew M."/>
            <person name="Finn R."/>
            <person name="Kale V."/>
            <person name="Holt S."/>
            <person name="Cochrane G."/>
            <person name="Meng A."/>
            <person name="Brown T."/>
            <person name="Cohen L."/>
        </authorList>
    </citation>
    <scope>NUCLEOTIDE SEQUENCE</scope>
    <source>
        <strain evidence="3">CCMP147</strain>
    </source>
</reference>
<gene>
    <name evidence="2" type="ORF">TDUB1175_LOCUS6185</name>
    <name evidence="3" type="ORF">TDUB1175_LOCUS6186</name>
</gene>
<feature type="compositionally biased region" description="Basic and acidic residues" evidence="1">
    <location>
        <begin position="1"/>
        <end position="21"/>
    </location>
</feature>
<evidence type="ECO:0000313" key="3">
    <source>
        <dbReference type="EMBL" id="CAD8302969.1"/>
    </source>
</evidence>
<dbReference type="AlphaFoldDB" id="A0A6U2BUB8"/>
<organism evidence="3">
    <name type="scientific">Pseudictyota dubia</name>
    <dbReference type="NCBI Taxonomy" id="2749911"/>
    <lineage>
        <taxon>Eukaryota</taxon>
        <taxon>Sar</taxon>
        <taxon>Stramenopiles</taxon>
        <taxon>Ochrophyta</taxon>
        <taxon>Bacillariophyta</taxon>
        <taxon>Mediophyceae</taxon>
        <taxon>Biddulphiophycidae</taxon>
        <taxon>Eupodiscales</taxon>
        <taxon>Odontellaceae</taxon>
        <taxon>Pseudictyota</taxon>
    </lineage>
</organism>
<dbReference type="EMBL" id="HBED01012433">
    <property type="protein sequence ID" value="CAD8302968.1"/>
    <property type="molecule type" value="Transcribed_RNA"/>
</dbReference>
<evidence type="ECO:0000256" key="1">
    <source>
        <dbReference type="SAM" id="MobiDB-lite"/>
    </source>
</evidence>